<organism evidence="4 5">
    <name type="scientific">Paludibaculum fermentans</name>
    <dbReference type="NCBI Taxonomy" id="1473598"/>
    <lineage>
        <taxon>Bacteria</taxon>
        <taxon>Pseudomonadati</taxon>
        <taxon>Acidobacteriota</taxon>
        <taxon>Terriglobia</taxon>
        <taxon>Bryobacterales</taxon>
        <taxon>Bryobacteraceae</taxon>
        <taxon>Paludibaculum</taxon>
    </lineage>
</organism>
<dbReference type="InterPro" id="IPR052016">
    <property type="entry name" value="Bact_Sigma-Reg"/>
</dbReference>
<dbReference type="SMART" id="SM00331">
    <property type="entry name" value="PP2C_SIG"/>
    <property type="match status" value="1"/>
</dbReference>
<dbReference type="PANTHER" id="PTHR43156">
    <property type="entry name" value="STAGE II SPORULATION PROTEIN E-RELATED"/>
    <property type="match status" value="1"/>
</dbReference>
<evidence type="ECO:0000313" key="5">
    <source>
        <dbReference type="Proteomes" id="UP000593892"/>
    </source>
</evidence>
<keyword evidence="1" id="KW-0378">Hydrolase</keyword>
<gene>
    <name evidence="4" type="ORF">IRI77_17370</name>
</gene>
<dbReference type="AlphaFoldDB" id="A0A7S7SNN0"/>
<dbReference type="KEGG" id="pfer:IRI77_17370"/>
<dbReference type="SUPFAM" id="SSF81606">
    <property type="entry name" value="PP2C-like"/>
    <property type="match status" value="1"/>
</dbReference>
<dbReference type="InterPro" id="IPR036457">
    <property type="entry name" value="PPM-type-like_dom_sf"/>
</dbReference>
<dbReference type="GO" id="GO:0016791">
    <property type="term" value="F:phosphatase activity"/>
    <property type="evidence" value="ECO:0007669"/>
    <property type="project" value="TreeGrafter"/>
</dbReference>
<feature type="domain" description="GAF" evidence="2">
    <location>
        <begin position="14"/>
        <end position="157"/>
    </location>
</feature>
<dbReference type="Gene3D" id="3.30.450.40">
    <property type="match status" value="1"/>
</dbReference>
<dbReference type="SUPFAM" id="SSF55781">
    <property type="entry name" value="GAF domain-like"/>
    <property type="match status" value="1"/>
</dbReference>
<dbReference type="InterPro" id="IPR001932">
    <property type="entry name" value="PPM-type_phosphatase-like_dom"/>
</dbReference>
<dbReference type="InterPro" id="IPR003018">
    <property type="entry name" value="GAF"/>
</dbReference>
<dbReference type="Gene3D" id="3.60.40.10">
    <property type="entry name" value="PPM-type phosphatase domain"/>
    <property type="match status" value="1"/>
</dbReference>
<evidence type="ECO:0000259" key="2">
    <source>
        <dbReference type="SMART" id="SM00065"/>
    </source>
</evidence>
<dbReference type="InterPro" id="IPR029016">
    <property type="entry name" value="GAF-like_dom_sf"/>
</dbReference>
<dbReference type="Proteomes" id="UP000593892">
    <property type="component" value="Chromosome"/>
</dbReference>
<proteinExistence type="predicted"/>
<evidence type="ECO:0000256" key="1">
    <source>
        <dbReference type="ARBA" id="ARBA00022801"/>
    </source>
</evidence>
<protein>
    <submittedName>
        <fullName evidence="4">SpoIIE family protein phosphatase</fullName>
    </submittedName>
</protein>
<dbReference type="Pfam" id="PF01590">
    <property type="entry name" value="GAF"/>
    <property type="match status" value="1"/>
</dbReference>
<dbReference type="EMBL" id="CP063849">
    <property type="protein sequence ID" value="QOY91644.1"/>
    <property type="molecule type" value="Genomic_DNA"/>
</dbReference>
<sequence>MIFEYAAQIGGAPDTDALLELNANMARDLAGADRCSIWLVDSASREIWTKVAHGTSEIRIPFGHGLVGACIAANEPIVVNDTSSDPRFLGRVDEKSGYATRSVLVLPLRGSDNRVIGALQALNKPGGFDTSDVDLLSLAASYSASALEGQQLRAEAEKARLLLKELEIARSVQQRLLPQTLPALPGLEFDAYCRPAKFVGGDYYDFIALPGDRLFFTLGDVSGKGIAAAVLMASIQAAIRSQMLHPPDSLSELVNDFNKAVYSFSTSDKYSTLFCAMLDAKTRRMVFVNAGGCPPMLLRAATGQVERLDAGGCPIGLLGFSRYQQAEVQLEPGDVLFAFSDGISEATNSAEEIWEEADLEKVLRSAGRSPAARIVETAVAAADAFTGDAEQADDMTVVAMKAL</sequence>
<dbReference type="RefSeq" id="WP_194453298.1">
    <property type="nucleotide sequence ID" value="NZ_CP063849.1"/>
</dbReference>
<reference evidence="4 5" key="1">
    <citation type="submission" date="2020-10" db="EMBL/GenBank/DDBJ databases">
        <title>Complete genome sequence of Paludibaculum fermentans P105T, a facultatively anaerobic acidobacterium capable of dissimilatory Fe(III) reduction.</title>
        <authorList>
            <person name="Dedysh S.N."/>
            <person name="Beletsky A.V."/>
            <person name="Kulichevskaya I.S."/>
            <person name="Mardanov A.V."/>
            <person name="Ravin N.V."/>
        </authorList>
    </citation>
    <scope>NUCLEOTIDE SEQUENCE [LARGE SCALE GENOMIC DNA]</scope>
    <source>
        <strain evidence="4 5">P105</strain>
    </source>
</reference>
<accession>A0A7S7SNN0</accession>
<feature type="domain" description="PPM-type phosphatase" evidence="3">
    <location>
        <begin position="184"/>
        <end position="402"/>
    </location>
</feature>
<evidence type="ECO:0000313" key="4">
    <source>
        <dbReference type="EMBL" id="QOY91644.1"/>
    </source>
</evidence>
<evidence type="ECO:0000259" key="3">
    <source>
        <dbReference type="SMART" id="SM00331"/>
    </source>
</evidence>
<dbReference type="PANTHER" id="PTHR43156:SF2">
    <property type="entry name" value="STAGE II SPORULATION PROTEIN E"/>
    <property type="match status" value="1"/>
</dbReference>
<name>A0A7S7SNN0_PALFE</name>
<dbReference type="SMART" id="SM00065">
    <property type="entry name" value="GAF"/>
    <property type="match status" value="1"/>
</dbReference>
<dbReference type="Pfam" id="PF07228">
    <property type="entry name" value="SpoIIE"/>
    <property type="match status" value="1"/>
</dbReference>
<keyword evidence="5" id="KW-1185">Reference proteome</keyword>